<keyword evidence="5" id="KW-1185">Reference proteome</keyword>
<keyword evidence="1" id="KW-0464">Manganese</keyword>
<evidence type="ECO:0000256" key="1">
    <source>
        <dbReference type="ARBA" id="ARBA00023211"/>
    </source>
</evidence>
<keyword evidence="2" id="KW-0547">Nucleotide-binding</keyword>
<dbReference type="EMBL" id="FNFD01000008">
    <property type="protein sequence ID" value="SDK53224.1"/>
    <property type="molecule type" value="Genomic_DNA"/>
</dbReference>
<dbReference type="Pfam" id="PF08443">
    <property type="entry name" value="RimK"/>
    <property type="match status" value="1"/>
</dbReference>
<evidence type="ECO:0000313" key="4">
    <source>
        <dbReference type="EMBL" id="SDK53224.1"/>
    </source>
</evidence>
<dbReference type="PROSITE" id="PS50975">
    <property type="entry name" value="ATP_GRASP"/>
    <property type="match status" value="1"/>
</dbReference>
<accession>A0A1G9CP35</accession>
<proteinExistence type="predicted"/>
<sequence>MILVWGNLSDTPVERIVDVLLERESAFFHIDDAALPLMTHDVVFTMPPTGWIELHGQRLPLDEIRAAFIRPGELREARGLAAASTLSAIAASLDARVINRPAAGRSNWSKPFQLRLIEAAGLNVPETLVTTDPAKARAFLARHRRVVYKSVSGVRSIVTTLDTHQAARLDDVSTGPVQLQRWIAGRDVRVHVVGDRWFATAIESDADDYRYAARSGDSTHMAATDIPQALGERLVALSHSMGLLLSGIDLRADRHGEWYCFEVNPSPGFSYFEDMTGQPITAAIVELLEGKERHAVLPRMGRLR</sequence>
<dbReference type="GO" id="GO:0005524">
    <property type="term" value="F:ATP binding"/>
    <property type="evidence" value="ECO:0007669"/>
    <property type="project" value="UniProtKB-UniRule"/>
</dbReference>
<dbReference type="InterPro" id="IPR011761">
    <property type="entry name" value="ATP-grasp"/>
</dbReference>
<dbReference type="STRING" id="137658.SAMN05216186_10815"/>
<reference evidence="4 5" key="1">
    <citation type="submission" date="2016-10" db="EMBL/GenBank/DDBJ databases">
        <authorList>
            <person name="de Groot N.N."/>
        </authorList>
    </citation>
    <scope>NUCLEOTIDE SEQUENCE [LARGE SCALE GENOMIC DNA]</scope>
    <source>
        <strain evidence="4 5">JCM 21544</strain>
    </source>
</reference>
<gene>
    <name evidence="4" type="ORF">SAMN05216186_10815</name>
</gene>
<dbReference type="GO" id="GO:0005737">
    <property type="term" value="C:cytoplasm"/>
    <property type="evidence" value="ECO:0007669"/>
    <property type="project" value="TreeGrafter"/>
</dbReference>
<evidence type="ECO:0000313" key="5">
    <source>
        <dbReference type="Proteomes" id="UP000198706"/>
    </source>
</evidence>
<dbReference type="InterPro" id="IPR013651">
    <property type="entry name" value="ATP-grasp_RimK-type"/>
</dbReference>
<keyword evidence="2" id="KW-0067">ATP-binding</keyword>
<name>A0A1G9CP35_9PSED</name>
<feature type="domain" description="ATP-grasp" evidence="3">
    <location>
        <begin position="114"/>
        <end position="289"/>
    </location>
</feature>
<protein>
    <submittedName>
        <fullName evidence="4">Glutathione synthase/RimK-type ligase, ATP-grasp superfamily</fullName>
    </submittedName>
</protein>
<evidence type="ECO:0000256" key="2">
    <source>
        <dbReference type="PROSITE-ProRule" id="PRU00409"/>
    </source>
</evidence>
<dbReference type="Proteomes" id="UP000198706">
    <property type="component" value="Unassembled WGS sequence"/>
</dbReference>
<organism evidence="4 5">
    <name type="scientific">Pseudomonas indica</name>
    <dbReference type="NCBI Taxonomy" id="137658"/>
    <lineage>
        <taxon>Bacteria</taxon>
        <taxon>Pseudomonadati</taxon>
        <taxon>Pseudomonadota</taxon>
        <taxon>Gammaproteobacteria</taxon>
        <taxon>Pseudomonadales</taxon>
        <taxon>Pseudomonadaceae</taxon>
        <taxon>Pseudomonas</taxon>
    </lineage>
</organism>
<evidence type="ECO:0000259" key="3">
    <source>
        <dbReference type="PROSITE" id="PS50975"/>
    </source>
</evidence>
<dbReference type="SUPFAM" id="SSF56059">
    <property type="entry name" value="Glutathione synthetase ATP-binding domain-like"/>
    <property type="match status" value="1"/>
</dbReference>
<dbReference type="Gene3D" id="3.30.470.20">
    <property type="entry name" value="ATP-grasp fold, B domain"/>
    <property type="match status" value="1"/>
</dbReference>
<dbReference type="GO" id="GO:0009432">
    <property type="term" value="P:SOS response"/>
    <property type="evidence" value="ECO:0007669"/>
    <property type="project" value="TreeGrafter"/>
</dbReference>
<dbReference type="GO" id="GO:0046872">
    <property type="term" value="F:metal ion binding"/>
    <property type="evidence" value="ECO:0007669"/>
    <property type="project" value="InterPro"/>
</dbReference>
<dbReference type="PANTHER" id="PTHR21621">
    <property type="entry name" value="RIBOSOMAL PROTEIN S6 MODIFICATION PROTEIN"/>
    <property type="match status" value="1"/>
</dbReference>
<dbReference type="PANTHER" id="PTHR21621:SF0">
    <property type="entry name" value="BETA-CITRYLGLUTAMATE SYNTHASE B-RELATED"/>
    <property type="match status" value="1"/>
</dbReference>
<dbReference type="AlphaFoldDB" id="A0A1G9CP35"/>
<dbReference type="RefSeq" id="WP_084336303.1">
    <property type="nucleotide sequence ID" value="NZ_FNFD01000008.1"/>
</dbReference>
<keyword evidence="4" id="KW-0436">Ligase</keyword>
<dbReference type="GO" id="GO:0018169">
    <property type="term" value="F:ribosomal S6-glutamic acid ligase activity"/>
    <property type="evidence" value="ECO:0007669"/>
    <property type="project" value="TreeGrafter"/>
</dbReference>